<evidence type="ECO:0000256" key="10">
    <source>
        <dbReference type="ARBA" id="ARBA00042775"/>
    </source>
</evidence>
<dbReference type="Gene3D" id="3.10.50.40">
    <property type="match status" value="1"/>
</dbReference>
<dbReference type="Gene3D" id="1.10.4030.10">
    <property type="entry name" value="Porin chaperone SurA, peptide-binding domain"/>
    <property type="match status" value="1"/>
</dbReference>
<dbReference type="Pfam" id="PF00639">
    <property type="entry name" value="Rotamase"/>
    <property type="match status" value="1"/>
</dbReference>
<dbReference type="PANTHER" id="PTHR47529">
    <property type="entry name" value="PEPTIDYL-PROLYL CIS-TRANS ISOMERASE D"/>
    <property type="match status" value="1"/>
</dbReference>
<feature type="coiled-coil region" evidence="12">
    <location>
        <begin position="553"/>
        <end position="580"/>
    </location>
</feature>
<reference evidence="15" key="1">
    <citation type="submission" date="2021-05" db="EMBL/GenBank/DDBJ databases">
        <title>Energy efficiency and biological interactions define the core microbiome of deep oligotrophic groundwater.</title>
        <authorList>
            <person name="Mehrshad M."/>
            <person name="Lopez-Fernandez M."/>
            <person name="Bell E."/>
            <person name="Bernier-Latmani R."/>
            <person name="Bertilsson S."/>
            <person name="Dopson M."/>
        </authorList>
    </citation>
    <scope>NUCLEOTIDE SEQUENCE</scope>
    <source>
        <strain evidence="15">Modern_marine.mb.64</strain>
    </source>
</reference>
<evidence type="ECO:0000259" key="14">
    <source>
        <dbReference type="PROSITE" id="PS50198"/>
    </source>
</evidence>
<feature type="domain" description="PpiC" evidence="14">
    <location>
        <begin position="239"/>
        <end position="340"/>
    </location>
</feature>
<dbReference type="AlphaFoldDB" id="A0A948RWN0"/>
<evidence type="ECO:0000256" key="11">
    <source>
        <dbReference type="PROSITE-ProRule" id="PRU00278"/>
    </source>
</evidence>
<evidence type="ECO:0000256" key="6">
    <source>
        <dbReference type="ARBA" id="ARBA00023136"/>
    </source>
</evidence>
<dbReference type="InterPro" id="IPR027304">
    <property type="entry name" value="Trigger_fact/SurA_dom_sf"/>
</dbReference>
<keyword evidence="12" id="KW-0175">Coiled coil</keyword>
<dbReference type="Pfam" id="PF13624">
    <property type="entry name" value="SurA_N_3"/>
    <property type="match status" value="1"/>
</dbReference>
<evidence type="ECO:0000256" key="9">
    <source>
        <dbReference type="ARBA" id="ARBA00040743"/>
    </source>
</evidence>
<evidence type="ECO:0000256" key="12">
    <source>
        <dbReference type="SAM" id="Coils"/>
    </source>
</evidence>
<evidence type="ECO:0000256" key="1">
    <source>
        <dbReference type="ARBA" id="ARBA00004382"/>
    </source>
</evidence>
<evidence type="ECO:0000256" key="5">
    <source>
        <dbReference type="ARBA" id="ARBA00022989"/>
    </source>
</evidence>
<keyword evidence="2" id="KW-1003">Cell membrane</keyword>
<evidence type="ECO:0000313" key="15">
    <source>
        <dbReference type="EMBL" id="MBU2689614.1"/>
    </source>
</evidence>
<keyword evidence="11" id="KW-0413">Isomerase</keyword>
<keyword evidence="11" id="KW-0697">Rotamase</keyword>
<keyword evidence="3" id="KW-0997">Cell inner membrane</keyword>
<dbReference type="InterPro" id="IPR052029">
    <property type="entry name" value="PpiD_chaperone"/>
</dbReference>
<dbReference type="PROSITE" id="PS50198">
    <property type="entry name" value="PPIC_PPIASE_2"/>
    <property type="match status" value="1"/>
</dbReference>
<evidence type="ECO:0000313" key="16">
    <source>
        <dbReference type="Proteomes" id="UP000777784"/>
    </source>
</evidence>
<sequence length="606" mass="68590">MGTMSALRNNTKPIIWFTAVAFVIGFILIMGSDIFSGPSGNRTALFMAKVNGDPITIEAWEQALQEARTNYRDQRGTNPDSGDELRLRNQTWEGLIQDLLVRQEAARMKIKVSDSELAYAIRNQPLPDFFQHPSFQTNGRFDLSKYQAFLGSPNFDPLPLENLYRRTIPLQKVQERIMLSVRVSDEELWESFRRRDEKVRFELVHYTMGRINVPEAESGVDDAVLRKFAEEHPDRFEIPEQAELRFVKIDKVYSRDDSLEAYEHITNARDEIKDGEDYGILIDAYSEAPPSRRGGDTGIFMQQSQFTPPVLGDSIFAMGIGEISGIIKAVDGFHIVRVDSIKTEEGIEKRKVGEIFVPLRPSYDTFVEIRDRILAFADSAKAVGFNQAAEAMGLAPDSTGLFPKDGFPRKIGRIQDAIDFAFSGAVKELSRPLETAEAWYIFQLAQHDVRHTPDFEEIRDRVRLQWIQDRRLEIAKQKAQALAASLSPGKSLKEAAEADSLADYQEVGPIARTGFISGVGSDPVLMGTIFASDTTDVPRALGTERGGFVIKILEKTSAHRDVFEKDLENLRSRALQQRRNEVLTAWLEDLREKADIEDNRRFLFSN</sequence>
<dbReference type="GO" id="GO:0003755">
    <property type="term" value="F:peptidyl-prolyl cis-trans isomerase activity"/>
    <property type="evidence" value="ECO:0007669"/>
    <property type="project" value="UniProtKB-KW"/>
</dbReference>
<keyword evidence="5 13" id="KW-1133">Transmembrane helix</keyword>
<organism evidence="15 16">
    <name type="scientific">Eiseniibacteriota bacterium</name>
    <dbReference type="NCBI Taxonomy" id="2212470"/>
    <lineage>
        <taxon>Bacteria</taxon>
        <taxon>Candidatus Eiseniibacteriota</taxon>
    </lineage>
</organism>
<comment type="similarity">
    <text evidence="8">Belongs to the PpiD chaperone family.</text>
</comment>
<name>A0A948RWN0_UNCEI</name>
<evidence type="ECO:0000256" key="7">
    <source>
        <dbReference type="ARBA" id="ARBA00023186"/>
    </source>
</evidence>
<dbReference type="PANTHER" id="PTHR47529:SF1">
    <property type="entry name" value="PERIPLASMIC CHAPERONE PPID"/>
    <property type="match status" value="1"/>
</dbReference>
<feature type="transmembrane region" description="Helical" evidence="13">
    <location>
        <begin position="14"/>
        <end position="35"/>
    </location>
</feature>
<protein>
    <recommendedName>
        <fullName evidence="9">Periplasmic chaperone PpiD</fullName>
    </recommendedName>
    <alternativeName>
        <fullName evidence="10">Periplasmic folding chaperone</fullName>
    </alternativeName>
</protein>
<dbReference type="InterPro" id="IPR046357">
    <property type="entry name" value="PPIase_dom_sf"/>
</dbReference>
<comment type="caution">
    <text evidence="15">The sequence shown here is derived from an EMBL/GenBank/DDBJ whole genome shotgun (WGS) entry which is preliminary data.</text>
</comment>
<dbReference type="SUPFAM" id="SSF109998">
    <property type="entry name" value="Triger factor/SurA peptide-binding domain-like"/>
    <property type="match status" value="1"/>
</dbReference>
<keyword evidence="4 13" id="KW-0812">Transmembrane</keyword>
<dbReference type="SUPFAM" id="SSF54534">
    <property type="entry name" value="FKBP-like"/>
    <property type="match status" value="1"/>
</dbReference>
<evidence type="ECO:0000256" key="2">
    <source>
        <dbReference type="ARBA" id="ARBA00022475"/>
    </source>
</evidence>
<comment type="subcellular location">
    <subcellularLocation>
        <location evidence="1">Cell inner membrane</location>
        <topology evidence="1">Single-pass type II membrane protein</topology>
        <orientation evidence="1">Periplasmic side</orientation>
    </subcellularLocation>
</comment>
<evidence type="ECO:0000256" key="3">
    <source>
        <dbReference type="ARBA" id="ARBA00022519"/>
    </source>
</evidence>
<dbReference type="Proteomes" id="UP000777784">
    <property type="component" value="Unassembled WGS sequence"/>
</dbReference>
<dbReference type="GO" id="GO:0005886">
    <property type="term" value="C:plasma membrane"/>
    <property type="evidence" value="ECO:0007669"/>
    <property type="project" value="UniProtKB-SubCell"/>
</dbReference>
<keyword evidence="6 13" id="KW-0472">Membrane</keyword>
<dbReference type="InterPro" id="IPR000297">
    <property type="entry name" value="PPIase_PpiC"/>
</dbReference>
<proteinExistence type="inferred from homology"/>
<evidence type="ECO:0000256" key="4">
    <source>
        <dbReference type="ARBA" id="ARBA00022692"/>
    </source>
</evidence>
<accession>A0A948RWN0</accession>
<keyword evidence="7" id="KW-0143">Chaperone</keyword>
<evidence type="ECO:0000256" key="8">
    <source>
        <dbReference type="ARBA" id="ARBA00038408"/>
    </source>
</evidence>
<dbReference type="EMBL" id="JAHJDP010000012">
    <property type="protein sequence ID" value="MBU2689614.1"/>
    <property type="molecule type" value="Genomic_DNA"/>
</dbReference>
<evidence type="ECO:0000256" key="13">
    <source>
        <dbReference type="SAM" id="Phobius"/>
    </source>
</evidence>
<gene>
    <name evidence="15" type="ORF">KJ970_01680</name>
</gene>